<organism evidence="1">
    <name type="scientific">marine sediment metagenome</name>
    <dbReference type="NCBI Taxonomy" id="412755"/>
    <lineage>
        <taxon>unclassified sequences</taxon>
        <taxon>metagenomes</taxon>
        <taxon>ecological metagenomes</taxon>
    </lineage>
</organism>
<accession>A0A0F9UV35</accession>
<sequence>MAKNFYGALGLTGGVDGDLDFIDGAGLADGDGAFVVTSGKSYTYTLNDSSGASESIPDVISPDTNPGTKRWILVPPETVLARVAGSTYSTVQHLQDIFHSAGWVSGGAVTDDGDGTITVALGTGLIRATDTAVAEILFMDWAAESGTNVAVADNDISYVYVEYFAGSPRAIATITERTDFNTNVLLAVVSREGTDIHINQTDQHTVGDHANSMIRRLKGTMPYGHVSGGILSETGTRNIDLTAGSFWRGLTPFATSAVNTSGAPTFDYYYNNGSWQKVAAQSTIHQTNWNDFGTGLDTLSNNKYGVHWVYLQADDERVSVVYGIGDYTLSQAENAQPPSALPQHLQMVGILAGKIIIKESAVAFTQVESAFQTKFVGAVATEHNNTSGLQGGTTDEYYHLTEAEHTGVGGGDEKVGIDAAAAPGYLGVASGDGVLRTGAGMTYTDGGDFVTLKPDLVGDNTAGRVIRSVRLTIQNGTNANTLKCSLVDTWNG</sequence>
<gene>
    <name evidence="1" type="ORF">LCGC14_0561250</name>
</gene>
<dbReference type="EMBL" id="LAZR01000799">
    <property type="protein sequence ID" value="KKN57508.1"/>
    <property type="molecule type" value="Genomic_DNA"/>
</dbReference>
<dbReference type="AlphaFoldDB" id="A0A0F9UV35"/>
<comment type="caution">
    <text evidence="1">The sequence shown here is derived from an EMBL/GenBank/DDBJ whole genome shotgun (WGS) entry which is preliminary data.</text>
</comment>
<protein>
    <submittedName>
        <fullName evidence="1">Uncharacterized protein</fullName>
    </submittedName>
</protein>
<name>A0A0F9UV35_9ZZZZ</name>
<proteinExistence type="predicted"/>
<reference evidence="1" key="1">
    <citation type="journal article" date="2015" name="Nature">
        <title>Complex archaea that bridge the gap between prokaryotes and eukaryotes.</title>
        <authorList>
            <person name="Spang A."/>
            <person name="Saw J.H."/>
            <person name="Jorgensen S.L."/>
            <person name="Zaremba-Niedzwiedzka K."/>
            <person name="Martijn J."/>
            <person name="Lind A.E."/>
            <person name="van Eijk R."/>
            <person name="Schleper C."/>
            <person name="Guy L."/>
            <person name="Ettema T.J."/>
        </authorList>
    </citation>
    <scope>NUCLEOTIDE SEQUENCE</scope>
</reference>
<evidence type="ECO:0000313" key="1">
    <source>
        <dbReference type="EMBL" id="KKN57508.1"/>
    </source>
</evidence>
<feature type="non-terminal residue" evidence="1">
    <location>
        <position position="492"/>
    </location>
</feature>